<dbReference type="PANTHER" id="PTHR33529:SF6">
    <property type="entry name" value="YJGP_YJGQ FAMILY PERMEASE"/>
    <property type="match status" value="1"/>
</dbReference>
<keyword evidence="5 6" id="KW-0472">Membrane</keyword>
<keyword evidence="2" id="KW-1003">Cell membrane</keyword>
<dbReference type="EMBL" id="AMCI01005049">
    <property type="protein sequence ID" value="EJW96902.1"/>
    <property type="molecule type" value="Genomic_DNA"/>
</dbReference>
<evidence type="ECO:0000256" key="2">
    <source>
        <dbReference type="ARBA" id="ARBA00022475"/>
    </source>
</evidence>
<dbReference type="PANTHER" id="PTHR33529">
    <property type="entry name" value="SLR0882 PROTEIN-RELATED"/>
    <property type="match status" value="1"/>
</dbReference>
<dbReference type="InterPro" id="IPR005495">
    <property type="entry name" value="LptG/LptF_permease"/>
</dbReference>
<evidence type="ECO:0000313" key="7">
    <source>
        <dbReference type="EMBL" id="EJW96902.1"/>
    </source>
</evidence>
<feature type="transmembrane region" description="Helical" evidence="6">
    <location>
        <begin position="15"/>
        <end position="36"/>
    </location>
</feature>
<name>J9G506_9ZZZZ</name>
<keyword evidence="3 6" id="KW-0812">Transmembrane</keyword>
<accession>J9G506</accession>
<dbReference type="GO" id="GO:0015920">
    <property type="term" value="P:lipopolysaccharide transport"/>
    <property type="evidence" value="ECO:0007669"/>
    <property type="project" value="TreeGrafter"/>
</dbReference>
<sequence>MLGIKKLDRYILQKFLLIFVGAFFICQFVFMMQFTWRYVDELIGKGLSMEILAQVLLVHGTDFGAAGTSLGDSFSFTHYIW</sequence>
<gene>
    <name evidence="7" type="ORF">EVA_14995</name>
</gene>
<comment type="subcellular location">
    <subcellularLocation>
        <location evidence="1">Cell membrane</location>
        <topology evidence="1">Multi-pass membrane protein</topology>
    </subcellularLocation>
</comment>
<proteinExistence type="predicted"/>
<dbReference type="GO" id="GO:0043190">
    <property type="term" value="C:ATP-binding cassette (ABC) transporter complex"/>
    <property type="evidence" value="ECO:0007669"/>
    <property type="project" value="TreeGrafter"/>
</dbReference>
<evidence type="ECO:0000256" key="5">
    <source>
        <dbReference type="ARBA" id="ARBA00023136"/>
    </source>
</evidence>
<evidence type="ECO:0000256" key="4">
    <source>
        <dbReference type="ARBA" id="ARBA00022989"/>
    </source>
</evidence>
<keyword evidence="4 6" id="KW-1133">Transmembrane helix</keyword>
<comment type="caution">
    <text evidence="7">The sequence shown here is derived from an EMBL/GenBank/DDBJ whole genome shotgun (WGS) entry which is preliminary data.</text>
</comment>
<organism evidence="7">
    <name type="scientific">gut metagenome</name>
    <dbReference type="NCBI Taxonomy" id="749906"/>
    <lineage>
        <taxon>unclassified sequences</taxon>
        <taxon>metagenomes</taxon>
        <taxon>organismal metagenomes</taxon>
    </lineage>
</organism>
<reference evidence="7" key="1">
    <citation type="journal article" date="2012" name="PLoS ONE">
        <title>Gene sets for utilization of primary and secondary nutrition supplies in the distal gut of endangered iberian lynx.</title>
        <authorList>
            <person name="Alcaide M."/>
            <person name="Messina E."/>
            <person name="Richter M."/>
            <person name="Bargiela R."/>
            <person name="Peplies J."/>
            <person name="Huws S.A."/>
            <person name="Newbold C.J."/>
            <person name="Golyshin P.N."/>
            <person name="Simon M.A."/>
            <person name="Lopez G."/>
            <person name="Yakimov M.M."/>
            <person name="Ferrer M."/>
        </authorList>
    </citation>
    <scope>NUCLEOTIDE SEQUENCE</scope>
</reference>
<protein>
    <submittedName>
        <fullName evidence="7">Permease</fullName>
    </submittedName>
</protein>
<evidence type="ECO:0000256" key="3">
    <source>
        <dbReference type="ARBA" id="ARBA00022692"/>
    </source>
</evidence>
<evidence type="ECO:0000256" key="1">
    <source>
        <dbReference type="ARBA" id="ARBA00004651"/>
    </source>
</evidence>
<dbReference type="AlphaFoldDB" id="J9G506"/>
<evidence type="ECO:0000256" key="6">
    <source>
        <dbReference type="SAM" id="Phobius"/>
    </source>
</evidence>